<dbReference type="InterPro" id="IPR052772">
    <property type="entry name" value="Endo/PolyKinase_Domain-Protein"/>
</dbReference>
<organism evidence="4 5">
    <name type="scientific">Huiozyma naganishii (strain ATCC MYA-139 / BCRC 22969 / CBS 8797 / KCTC 17520 / NBRC 10181 / NCYC 3082 / Yp74L-3)</name>
    <name type="common">Yeast</name>
    <name type="synonym">Kazachstania naganishii</name>
    <dbReference type="NCBI Taxonomy" id="1071383"/>
    <lineage>
        <taxon>Eukaryota</taxon>
        <taxon>Fungi</taxon>
        <taxon>Dikarya</taxon>
        <taxon>Ascomycota</taxon>
        <taxon>Saccharomycotina</taxon>
        <taxon>Saccharomycetes</taxon>
        <taxon>Saccharomycetales</taxon>
        <taxon>Saccharomycetaceae</taxon>
        <taxon>Huiozyma</taxon>
    </lineage>
</organism>
<dbReference type="eggNOG" id="KOG2401">
    <property type="taxonomic scope" value="Eukaryota"/>
</dbReference>
<dbReference type="InterPro" id="IPR009060">
    <property type="entry name" value="UBA-like_sf"/>
</dbReference>
<dbReference type="SUPFAM" id="SSF160443">
    <property type="entry name" value="SMR domain-like"/>
    <property type="match status" value="1"/>
</dbReference>
<feature type="region of interest" description="Disordered" evidence="1">
    <location>
        <begin position="175"/>
        <end position="195"/>
    </location>
</feature>
<dbReference type="PANTHER" id="PTHR46535">
    <property type="entry name" value="NEDD4-BINDING PROTEIN 2"/>
    <property type="match status" value="1"/>
</dbReference>
<proteinExistence type="predicted"/>
<feature type="domain" description="CUE" evidence="3">
    <location>
        <begin position="47"/>
        <end position="92"/>
    </location>
</feature>
<dbReference type="RefSeq" id="XP_022462578.1">
    <property type="nucleotide sequence ID" value="XM_022611130.1"/>
</dbReference>
<dbReference type="Gene3D" id="3.30.1370.110">
    <property type="match status" value="1"/>
</dbReference>
<evidence type="ECO:0000259" key="2">
    <source>
        <dbReference type="PROSITE" id="PS50828"/>
    </source>
</evidence>
<name>J7RU45_HUIN7</name>
<dbReference type="InterPro" id="IPR036063">
    <property type="entry name" value="Smr_dom_sf"/>
</dbReference>
<dbReference type="InterPro" id="IPR003892">
    <property type="entry name" value="CUE"/>
</dbReference>
<evidence type="ECO:0000259" key="3">
    <source>
        <dbReference type="PROSITE" id="PS51140"/>
    </source>
</evidence>
<dbReference type="GO" id="GO:0043130">
    <property type="term" value="F:ubiquitin binding"/>
    <property type="evidence" value="ECO:0007669"/>
    <property type="project" value="InterPro"/>
</dbReference>
<accession>J7RU45</accession>
<evidence type="ECO:0008006" key="6">
    <source>
        <dbReference type="Google" id="ProtNLM"/>
    </source>
</evidence>
<dbReference type="Gene3D" id="1.10.8.10">
    <property type="entry name" value="DNA helicase RuvA subunit, C-terminal domain"/>
    <property type="match status" value="2"/>
</dbReference>
<dbReference type="PROSITE" id="PS51140">
    <property type="entry name" value="CUE"/>
    <property type="match status" value="2"/>
</dbReference>
<reference evidence="5" key="2">
    <citation type="submission" date="2012-08" db="EMBL/GenBank/DDBJ databases">
        <title>Genome sequence of Kazachstania naganishii.</title>
        <authorList>
            <person name="Gordon J.L."/>
            <person name="Armisen D."/>
            <person name="Proux-Wera E."/>
            <person name="OhEigeartaigh S.S."/>
            <person name="Byrne K.P."/>
            <person name="Wolfe K.H."/>
        </authorList>
    </citation>
    <scope>NUCLEOTIDE SEQUENCE [LARGE SCALE GENOMIC DNA]</scope>
    <source>
        <strain evidence="5">ATCC MYA-139 / BCRC 22969 / CBS 8797 / CCRC 22969 / KCTC 17520 / NBRC 10181 / NCYC 3082</strain>
    </source>
</reference>
<dbReference type="Pfam" id="PF02845">
    <property type="entry name" value="CUE"/>
    <property type="match status" value="1"/>
</dbReference>
<dbReference type="KEGG" id="kng:KNAG_0A06770"/>
<dbReference type="OMA" id="NDDHESK"/>
<dbReference type="Proteomes" id="UP000006310">
    <property type="component" value="Chromosome 1"/>
</dbReference>
<dbReference type="GO" id="GO:0004519">
    <property type="term" value="F:endonuclease activity"/>
    <property type="evidence" value="ECO:0007669"/>
    <property type="project" value="TreeGrafter"/>
</dbReference>
<gene>
    <name evidence="4" type="primary">KNAG0A06770</name>
    <name evidence="4" type="ordered locus">KNAG_0A06770</name>
</gene>
<dbReference type="STRING" id="1071383.J7RU45"/>
<sequence length="433" mass="48433">MTNGVQTLREMFPDTPEDAIRVRLESANGDVELACSMLLSDADSTSTSTSALATLLEMFPHIEGATVKRVYEANGGSEAMDRVIASLLDNEAGRSAGGAWRAANLDIDTISHFTDLADTFLIGEWYHAHRSNTPVTIIEIIHRGYKKRATPSQQPQTQQQRASRRLVTAGGRVQSGNGFAHKRSSPSLQPNRRAISSPFTTRDTLGGNFVYAPDAQEVVQLDAAVEADDTYHSINPVFVKECIVYYNGNVQRATELFDYLAKRDAIKYTFFHYFDDEDGIKSGPSFVSNKGTGRTITIPNKQHGQPRQIRYNRSQTSTVTSGGSGNDAQLAQLFTAFKLDFHGYQPQTAVSVLRVALRRWWDAEIEERELHAKRLHATNVMYMEKLTVVTGRGIHSINGKSKVKIQVKRFLQENAYVFWEEQSYFLVIGKKTR</sequence>
<keyword evidence="5" id="KW-1185">Reference proteome</keyword>
<dbReference type="InterPro" id="IPR002625">
    <property type="entry name" value="Smr_dom"/>
</dbReference>
<dbReference type="EMBL" id="HE978314">
    <property type="protein sequence ID" value="CCK68332.1"/>
    <property type="molecule type" value="Genomic_DNA"/>
</dbReference>
<evidence type="ECO:0000313" key="4">
    <source>
        <dbReference type="EMBL" id="CCK68332.1"/>
    </source>
</evidence>
<dbReference type="GeneID" id="34523967"/>
<protein>
    <recommendedName>
        <fullName evidence="6">CUE domain-containing protein</fullName>
    </recommendedName>
</protein>
<dbReference type="PROSITE" id="PS50828">
    <property type="entry name" value="SMR"/>
    <property type="match status" value="1"/>
</dbReference>
<evidence type="ECO:0000313" key="5">
    <source>
        <dbReference type="Proteomes" id="UP000006310"/>
    </source>
</evidence>
<evidence type="ECO:0000256" key="1">
    <source>
        <dbReference type="SAM" id="MobiDB-lite"/>
    </source>
</evidence>
<dbReference type="SMART" id="SM00463">
    <property type="entry name" value="SMR"/>
    <property type="match status" value="1"/>
</dbReference>
<dbReference type="AlphaFoldDB" id="J7RU45"/>
<feature type="domain" description="CUE" evidence="3">
    <location>
        <begin position="1"/>
        <end position="43"/>
    </location>
</feature>
<feature type="domain" description="Smr" evidence="2">
    <location>
        <begin position="339"/>
        <end position="433"/>
    </location>
</feature>
<dbReference type="GO" id="GO:0005634">
    <property type="term" value="C:nucleus"/>
    <property type="evidence" value="ECO:0007669"/>
    <property type="project" value="TreeGrafter"/>
</dbReference>
<dbReference type="HOGENOM" id="CLU_590497_0_0_1"/>
<dbReference type="SUPFAM" id="SSF46934">
    <property type="entry name" value="UBA-like"/>
    <property type="match status" value="1"/>
</dbReference>
<dbReference type="CDD" id="cd14279">
    <property type="entry name" value="CUE"/>
    <property type="match status" value="2"/>
</dbReference>
<reference evidence="4 5" key="1">
    <citation type="journal article" date="2011" name="Proc. Natl. Acad. Sci. U.S.A.">
        <title>Evolutionary erosion of yeast sex chromosomes by mating-type switching accidents.</title>
        <authorList>
            <person name="Gordon J.L."/>
            <person name="Armisen D."/>
            <person name="Proux-Wera E."/>
            <person name="Oheigeartaigh S.S."/>
            <person name="Byrne K.P."/>
            <person name="Wolfe K.H."/>
        </authorList>
    </citation>
    <scope>NUCLEOTIDE SEQUENCE [LARGE SCALE GENOMIC DNA]</scope>
    <source>
        <strain evidence="5">ATCC MYA-139 / BCRC 22969 / CBS 8797 / CCRC 22969 / KCTC 17520 / NBRC 10181 / NCYC 3082</strain>
    </source>
</reference>
<dbReference type="PANTHER" id="PTHR46535:SF1">
    <property type="entry name" value="NEDD4-BINDING PROTEIN 2"/>
    <property type="match status" value="1"/>
</dbReference>
<dbReference type="SMART" id="SM00546">
    <property type="entry name" value="CUE"/>
    <property type="match status" value="2"/>
</dbReference>
<dbReference type="OrthoDB" id="4080456at2759"/>